<sequence length="80" mass="9276">MRTSNEQIFILITASDTRRTDIETVWTDDLRKSTAPFKQPDSYTTSAVIKPNMPIIARREANIPIMSNVFRIMELLDKNF</sequence>
<proteinExistence type="predicted"/>
<name>A0ABD2C461_VESMC</name>
<gene>
    <name evidence="1" type="ORF">V1477_011179</name>
</gene>
<keyword evidence="2" id="KW-1185">Reference proteome</keyword>
<comment type="caution">
    <text evidence="1">The sequence shown here is derived from an EMBL/GenBank/DDBJ whole genome shotgun (WGS) entry which is preliminary data.</text>
</comment>
<dbReference type="EMBL" id="JAYRBN010000061">
    <property type="protein sequence ID" value="KAL2739790.1"/>
    <property type="molecule type" value="Genomic_DNA"/>
</dbReference>
<evidence type="ECO:0000313" key="1">
    <source>
        <dbReference type="EMBL" id="KAL2739790.1"/>
    </source>
</evidence>
<accession>A0ABD2C461</accession>
<reference evidence="1 2" key="1">
    <citation type="journal article" date="2024" name="Ann. Entomol. Soc. Am.">
        <title>Genomic analyses of the southern and eastern yellowjacket wasps (Hymenoptera: Vespidae) reveal evolutionary signatures of social life.</title>
        <authorList>
            <person name="Catto M.A."/>
            <person name="Caine P.B."/>
            <person name="Orr S.E."/>
            <person name="Hunt B.G."/>
            <person name="Goodisman M.A.D."/>
        </authorList>
    </citation>
    <scope>NUCLEOTIDE SEQUENCE [LARGE SCALE GENOMIC DNA]</scope>
    <source>
        <strain evidence="1">232</strain>
        <tissue evidence="1">Head and thorax</tissue>
    </source>
</reference>
<protein>
    <submittedName>
        <fullName evidence="1">Uncharacterized protein</fullName>
    </submittedName>
</protein>
<evidence type="ECO:0000313" key="2">
    <source>
        <dbReference type="Proteomes" id="UP001607303"/>
    </source>
</evidence>
<dbReference type="Proteomes" id="UP001607303">
    <property type="component" value="Unassembled WGS sequence"/>
</dbReference>
<dbReference type="AlphaFoldDB" id="A0ABD2C461"/>
<organism evidence="1 2">
    <name type="scientific">Vespula maculifrons</name>
    <name type="common">Eastern yellow jacket</name>
    <name type="synonym">Wasp</name>
    <dbReference type="NCBI Taxonomy" id="7453"/>
    <lineage>
        <taxon>Eukaryota</taxon>
        <taxon>Metazoa</taxon>
        <taxon>Ecdysozoa</taxon>
        <taxon>Arthropoda</taxon>
        <taxon>Hexapoda</taxon>
        <taxon>Insecta</taxon>
        <taxon>Pterygota</taxon>
        <taxon>Neoptera</taxon>
        <taxon>Endopterygota</taxon>
        <taxon>Hymenoptera</taxon>
        <taxon>Apocrita</taxon>
        <taxon>Aculeata</taxon>
        <taxon>Vespoidea</taxon>
        <taxon>Vespidae</taxon>
        <taxon>Vespinae</taxon>
        <taxon>Vespula</taxon>
    </lineage>
</organism>